<dbReference type="PANTHER" id="PTHR45711">
    <property type="entry name" value="CHLORIDE CHANNEL PROTEIN"/>
    <property type="match status" value="1"/>
</dbReference>
<dbReference type="Pfam" id="PF00571">
    <property type="entry name" value="CBS"/>
    <property type="match status" value="2"/>
</dbReference>
<reference evidence="12" key="1">
    <citation type="submission" date="2019-07" db="EMBL/GenBank/DDBJ databases">
        <title>Toxilogical consequences of a new and cryptic species of cyanobacteria (Komarekiella delphini-convector) recovered from the epidermis of a bottlenose dolphin and 1500 ft. in the air.</title>
        <authorList>
            <person name="Brown A.O."/>
            <person name="Dvorak P."/>
            <person name="Villanueva C.D."/>
            <person name="Foss A.J."/>
            <person name="Garvey A.D."/>
            <person name="Gibson Q.A."/>
            <person name="Johansen J.R."/>
            <person name="Casamatta D.A."/>
        </authorList>
    </citation>
    <scope>NUCLEOTIDE SEQUENCE</scope>
    <source>
        <strain evidence="12">SJRDD-AB1</strain>
    </source>
</reference>
<accession>A0AA40SSH3</accession>
<feature type="transmembrane region" description="Helical" evidence="10">
    <location>
        <begin position="157"/>
        <end position="181"/>
    </location>
</feature>
<dbReference type="Proteomes" id="UP001165986">
    <property type="component" value="Unassembled WGS sequence"/>
</dbReference>
<feature type="transmembrane region" description="Helical" evidence="10">
    <location>
        <begin position="188"/>
        <end position="210"/>
    </location>
</feature>
<evidence type="ECO:0000313" key="13">
    <source>
        <dbReference type="Proteomes" id="UP001165986"/>
    </source>
</evidence>
<evidence type="ECO:0000256" key="6">
    <source>
        <dbReference type="ARBA" id="ARBA00023136"/>
    </source>
</evidence>
<dbReference type="SMART" id="SM00116">
    <property type="entry name" value="CBS"/>
    <property type="match status" value="2"/>
</dbReference>
<dbReference type="GO" id="GO:0005886">
    <property type="term" value="C:plasma membrane"/>
    <property type="evidence" value="ECO:0007669"/>
    <property type="project" value="TreeGrafter"/>
</dbReference>
<feature type="transmembrane region" description="Helical" evidence="10">
    <location>
        <begin position="270"/>
        <end position="289"/>
    </location>
</feature>
<feature type="transmembrane region" description="Helical" evidence="10">
    <location>
        <begin position="338"/>
        <end position="357"/>
    </location>
</feature>
<gene>
    <name evidence="12" type="ORF">FNW02_00725</name>
</gene>
<dbReference type="PRINTS" id="PR00762">
    <property type="entry name" value="CLCHANNEL"/>
</dbReference>
<evidence type="ECO:0000313" key="12">
    <source>
        <dbReference type="EMBL" id="MBD6614434.1"/>
    </source>
</evidence>
<keyword evidence="5" id="KW-0406">Ion transport</keyword>
<dbReference type="RefSeq" id="WP_191755685.1">
    <property type="nucleotide sequence ID" value="NZ_VJXY01000001.1"/>
</dbReference>
<evidence type="ECO:0000256" key="1">
    <source>
        <dbReference type="ARBA" id="ARBA00004141"/>
    </source>
</evidence>
<dbReference type="InterPro" id="IPR014743">
    <property type="entry name" value="Cl-channel_core"/>
</dbReference>
<dbReference type="PANTHER" id="PTHR45711:SF10">
    <property type="entry name" value="CHLORIDE CHANNEL PROTEIN"/>
    <property type="match status" value="1"/>
</dbReference>
<evidence type="ECO:0000256" key="3">
    <source>
        <dbReference type="ARBA" id="ARBA00022692"/>
    </source>
</evidence>
<keyword evidence="8" id="KW-0129">CBS domain</keyword>
<feature type="domain" description="CBS" evidence="11">
    <location>
        <begin position="450"/>
        <end position="507"/>
    </location>
</feature>
<feature type="region of interest" description="Disordered" evidence="9">
    <location>
        <begin position="733"/>
        <end position="770"/>
    </location>
</feature>
<organism evidence="12 13">
    <name type="scientific">Komarekiella delphini-convector SJRDD-AB1</name>
    <dbReference type="NCBI Taxonomy" id="2593771"/>
    <lineage>
        <taxon>Bacteria</taxon>
        <taxon>Bacillati</taxon>
        <taxon>Cyanobacteriota</taxon>
        <taxon>Cyanophyceae</taxon>
        <taxon>Nostocales</taxon>
        <taxon>Nostocaceae</taxon>
        <taxon>Komarekiella</taxon>
        <taxon>Komarekiella delphini-convector</taxon>
    </lineage>
</organism>
<dbReference type="InterPro" id="IPR046342">
    <property type="entry name" value="CBS_dom_sf"/>
</dbReference>
<dbReference type="Pfam" id="PF00654">
    <property type="entry name" value="Voltage_CLC"/>
    <property type="match status" value="1"/>
</dbReference>
<keyword evidence="7" id="KW-0868">Chloride</keyword>
<evidence type="ECO:0000256" key="7">
    <source>
        <dbReference type="ARBA" id="ARBA00023214"/>
    </source>
</evidence>
<dbReference type="InterPro" id="IPR014729">
    <property type="entry name" value="Rossmann-like_a/b/a_fold"/>
</dbReference>
<feature type="transmembrane region" description="Helical" evidence="10">
    <location>
        <begin position="394"/>
        <end position="411"/>
    </location>
</feature>
<dbReference type="InterPro" id="IPR001807">
    <property type="entry name" value="ClC"/>
</dbReference>
<evidence type="ECO:0000259" key="11">
    <source>
        <dbReference type="PROSITE" id="PS51371"/>
    </source>
</evidence>
<feature type="domain" description="CBS" evidence="11">
    <location>
        <begin position="513"/>
        <end position="569"/>
    </location>
</feature>
<feature type="transmembrane region" description="Helical" evidence="10">
    <location>
        <begin position="59"/>
        <end position="78"/>
    </location>
</feature>
<feature type="transmembrane region" description="Helical" evidence="10">
    <location>
        <begin position="104"/>
        <end position="124"/>
    </location>
</feature>
<dbReference type="CDD" id="cd01031">
    <property type="entry name" value="EriC"/>
    <property type="match status" value="1"/>
</dbReference>
<comment type="subcellular location">
    <subcellularLocation>
        <location evidence="1">Membrane</location>
        <topology evidence="1">Multi-pass membrane protein</topology>
    </subcellularLocation>
</comment>
<keyword evidence="2" id="KW-0813">Transport</keyword>
<dbReference type="SUPFAM" id="SSF52402">
    <property type="entry name" value="Adenine nucleotide alpha hydrolases-like"/>
    <property type="match status" value="2"/>
</dbReference>
<dbReference type="EMBL" id="VJXY01000001">
    <property type="protein sequence ID" value="MBD6614434.1"/>
    <property type="molecule type" value="Genomic_DNA"/>
</dbReference>
<dbReference type="InterPro" id="IPR000644">
    <property type="entry name" value="CBS_dom"/>
</dbReference>
<dbReference type="SUPFAM" id="SSF54631">
    <property type="entry name" value="CBS-domain pair"/>
    <property type="match status" value="1"/>
</dbReference>
<dbReference type="PROSITE" id="PS51371">
    <property type="entry name" value="CBS"/>
    <property type="match status" value="2"/>
</dbReference>
<evidence type="ECO:0000256" key="9">
    <source>
        <dbReference type="SAM" id="MobiDB-lite"/>
    </source>
</evidence>
<proteinExistence type="predicted"/>
<protein>
    <submittedName>
        <fullName evidence="12">CBS domain-containing protein</fullName>
    </submittedName>
</protein>
<dbReference type="InterPro" id="IPR006016">
    <property type="entry name" value="UspA"/>
</dbReference>
<dbReference type="GO" id="GO:0005247">
    <property type="term" value="F:voltage-gated chloride channel activity"/>
    <property type="evidence" value="ECO:0007669"/>
    <property type="project" value="TreeGrafter"/>
</dbReference>
<dbReference type="Gene3D" id="3.10.580.10">
    <property type="entry name" value="CBS-domain"/>
    <property type="match status" value="1"/>
</dbReference>
<feature type="transmembrane region" description="Helical" evidence="10">
    <location>
        <begin position="20"/>
        <end position="39"/>
    </location>
</feature>
<evidence type="ECO:0000256" key="4">
    <source>
        <dbReference type="ARBA" id="ARBA00022989"/>
    </source>
</evidence>
<dbReference type="Gene3D" id="1.10.3080.10">
    <property type="entry name" value="Clc chloride channel"/>
    <property type="match status" value="1"/>
</dbReference>
<evidence type="ECO:0000256" key="10">
    <source>
        <dbReference type="SAM" id="Phobius"/>
    </source>
</evidence>
<comment type="caution">
    <text evidence="12">The sequence shown here is derived from an EMBL/GenBank/DDBJ whole genome shotgun (WGS) entry which is preliminary data.</text>
</comment>
<feature type="compositionally biased region" description="Gly residues" evidence="9">
    <location>
        <begin position="752"/>
        <end position="761"/>
    </location>
</feature>
<sequence>MSLPVLTQRFRTWWQPRRGLAIAEASVIGLVAALSAVFLKVGSGWLGTWRVYSAHILPAWLALPAIGLGFGFLAGFLVQRLAPEAAGSGIPQVKASLANLPVKLSWRVAVVKLLSAMITIGSGITLGRQGPTVQVGAGLAAGMSRWVPTSPEHRRQMIAAGAGAGLAAAFNAPIAGVLFIVEELLQDLSGITLGTAIIASFIGGVISRLLGGGSLDLNLQLMQSSSQFSIPEIPFFILLGILAGLLGALFNRGLIFSIKFYRNLHISLPLRVALAGLISGIVVAMLPSYFRDNTGLREYVITGSANPSFAAIAFAAQFILTLVAFGSGAPGGLFAPSLILGSCLGHLIGVCEFYLLGAGSLTTYALAGMGGFFSAVSKVPITAIVIVFEMTTDFNLVLPLMIVSVAAYLVAEKVVPGSLYEKLLELNGITLTKEIPIEGTLTKLTAKDVMQERVETLDADMTLEEAMQAFARSHHRGFPVVEDSKLVGIVTQSDLLKIRDRNLANDIPLREIMTPAPMTVTPIHTLSNVLYLLDRYQVSRLPVVQGRKLIGIITRGDIIRAEADHLNGENGTPGPRPEPSYVVYQTRSPSIGRGRLLVPVANPETAAILLQMAAAIARDRHYEIECVQVMLVSRHSSPSETQVRTAKSRRLLRQAEVLAKKWRIPLHTQIRVTHDVAQAILETINEQHIDLILMGWKGNTSTPGRIFGDVVDTIIRQATCDVVLVKLGQGKQRSREKSERRLPPIGTSEGAGEQGGRGAEGAGEEFLTPNSPLACTDAINRVSTPHSFNRWLVPMAGGPNARVAIKLLPALVTLGNNPQIRLTQVFKPSELKPDMTVLEQAIRQLMRRRNLSNTVVAVPVQADSVTEGVIRLVKTEDYDVVVLGASREGLLQHAIQGNIPEAIASGVDSTVILVRGAINN</sequence>
<feature type="compositionally biased region" description="Basic and acidic residues" evidence="9">
    <location>
        <begin position="733"/>
        <end position="742"/>
    </location>
</feature>
<dbReference type="SUPFAM" id="SSF81340">
    <property type="entry name" value="Clc chloride channel"/>
    <property type="match status" value="1"/>
</dbReference>
<keyword evidence="3 10" id="KW-0812">Transmembrane</keyword>
<feature type="transmembrane region" description="Helical" evidence="10">
    <location>
        <begin position="230"/>
        <end position="250"/>
    </location>
</feature>
<evidence type="ECO:0000256" key="8">
    <source>
        <dbReference type="PROSITE-ProRule" id="PRU00703"/>
    </source>
</evidence>
<dbReference type="AlphaFoldDB" id="A0AA40SSH3"/>
<feature type="transmembrane region" description="Helical" evidence="10">
    <location>
        <begin position="363"/>
        <end position="387"/>
    </location>
</feature>
<evidence type="ECO:0000256" key="2">
    <source>
        <dbReference type="ARBA" id="ARBA00022448"/>
    </source>
</evidence>
<name>A0AA40SSH3_9NOST</name>
<keyword evidence="4 10" id="KW-1133">Transmembrane helix</keyword>
<dbReference type="Gene3D" id="3.40.50.620">
    <property type="entry name" value="HUPs"/>
    <property type="match status" value="2"/>
</dbReference>
<keyword evidence="6 10" id="KW-0472">Membrane</keyword>
<evidence type="ECO:0000256" key="5">
    <source>
        <dbReference type="ARBA" id="ARBA00023065"/>
    </source>
</evidence>
<feature type="transmembrane region" description="Helical" evidence="10">
    <location>
        <begin position="309"/>
        <end position="326"/>
    </location>
</feature>
<keyword evidence="13" id="KW-1185">Reference proteome</keyword>
<dbReference type="CDD" id="cd00293">
    <property type="entry name" value="USP-like"/>
    <property type="match status" value="1"/>
</dbReference>
<dbReference type="Pfam" id="PF00582">
    <property type="entry name" value="Usp"/>
    <property type="match status" value="1"/>
</dbReference>